<accession>A0ABN0YFT3</accession>
<comment type="caution">
    <text evidence="1">The sequence shown here is derived from an EMBL/GenBank/DDBJ whole genome shotgun (WGS) entry which is preliminary data.</text>
</comment>
<organism evidence="1 2">
    <name type="scientific">Paenibacillus motobuensis</name>
    <dbReference type="NCBI Taxonomy" id="295324"/>
    <lineage>
        <taxon>Bacteria</taxon>
        <taxon>Bacillati</taxon>
        <taxon>Bacillota</taxon>
        <taxon>Bacilli</taxon>
        <taxon>Bacillales</taxon>
        <taxon>Paenibacillaceae</taxon>
        <taxon>Paenibacillus</taxon>
    </lineage>
</organism>
<dbReference type="EMBL" id="BAAACX010000009">
    <property type="protein sequence ID" value="GAA0394040.1"/>
    <property type="molecule type" value="Genomic_DNA"/>
</dbReference>
<protein>
    <submittedName>
        <fullName evidence="1">Uncharacterized protein</fullName>
    </submittedName>
</protein>
<gene>
    <name evidence="1" type="ORF">GCM10008933_26090</name>
</gene>
<keyword evidence="2" id="KW-1185">Reference proteome</keyword>
<reference evidence="1 2" key="1">
    <citation type="journal article" date="2019" name="Int. J. Syst. Evol. Microbiol.">
        <title>The Global Catalogue of Microorganisms (GCM) 10K type strain sequencing project: providing services to taxonomists for standard genome sequencing and annotation.</title>
        <authorList>
            <consortium name="The Broad Institute Genomics Platform"/>
            <consortium name="The Broad Institute Genome Sequencing Center for Infectious Disease"/>
            <person name="Wu L."/>
            <person name="Ma J."/>
        </authorList>
    </citation>
    <scope>NUCLEOTIDE SEQUENCE [LARGE SCALE GENOMIC DNA]</scope>
    <source>
        <strain evidence="1 2">JCM 12774</strain>
    </source>
</reference>
<dbReference type="Proteomes" id="UP001500340">
    <property type="component" value="Unassembled WGS sequence"/>
</dbReference>
<name>A0ABN0YFT3_9BACL</name>
<evidence type="ECO:0000313" key="2">
    <source>
        <dbReference type="Proteomes" id="UP001500340"/>
    </source>
</evidence>
<proteinExistence type="predicted"/>
<evidence type="ECO:0000313" key="1">
    <source>
        <dbReference type="EMBL" id="GAA0394040.1"/>
    </source>
</evidence>
<sequence length="59" mass="6902">MTYYNFDTNPVERRLASGAVELVNEEYWEIDGLEVTNLGSQWEIRRNGIMIMNNYAKDA</sequence>